<dbReference type="PATRIC" id="fig|264451.4.peg.3774"/>
<organism evidence="1 2">
    <name type="scientific">Pseudomonas syringae pv. cerasicola</name>
    <dbReference type="NCBI Taxonomy" id="264451"/>
    <lineage>
        <taxon>Bacteria</taxon>
        <taxon>Pseudomonadati</taxon>
        <taxon>Pseudomonadota</taxon>
        <taxon>Gammaproteobacteria</taxon>
        <taxon>Pseudomonadales</taxon>
        <taxon>Pseudomonadaceae</taxon>
        <taxon>Pseudomonas</taxon>
        <taxon>Pseudomonas syringae</taxon>
    </lineage>
</organism>
<dbReference type="Pfam" id="PF09932">
    <property type="entry name" value="DUF2164"/>
    <property type="match status" value="1"/>
</dbReference>
<accession>A0A0P9NEX9</accession>
<proteinExistence type="predicted"/>
<gene>
    <name evidence="1" type="ORF">ALO50_02734</name>
</gene>
<reference evidence="1 2" key="1">
    <citation type="submission" date="2015-09" db="EMBL/GenBank/DDBJ databases">
        <title>Genome announcement of multiple Pseudomonas syringae strains.</title>
        <authorList>
            <person name="Thakur S."/>
            <person name="Wang P.W."/>
            <person name="Gong Y."/>
            <person name="Weir B.S."/>
            <person name="Guttman D.S."/>
        </authorList>
    </citation>
    <scope>NUCLEOTIDE SEQUENCE [LARGE SCALE GENOMIC DNA]</scope>
    <source>
        <strain evidence="1 2">ICMP17524</strain>
    </source>
</reference>
<comment type="caution">
    <text evidence="1">The sequence shown here is derived from an EMBL/GenBank/DDBJ whole genome shotgun (WGS) entry which is preliminary data.</text>
</comment>
<protein>
    <submittedName>
        <fullName evidence="1">Imidazole glycerol phosphate synthase subunit HisH</fullName>
    </submittedName>
</protein>
<sequence length="172" mass="19885">MRSLRRWITRCGMTFRIWRVSTSCTVSTSMPRTSVRWSGAVTTASTLPPRWPTVRVLPCNFTRKRATPTACNCCRTSLPGMVAGNRMSKTKSKPPILTLSPEHEQQAIDKLKRLFAERFELELGTFEVAEVLELFTREIAPHYYNRAIFDVQQQLKERFESIESDLWALEKN</sequence>
<evidence type="ECO:0000313" key="1">
    <source>
        <dbReference type="EMBL" id="KPW97096.1"/>
    </source>
</evidence>
<dbReference type="InterPro" id="IPR018680">
    <property type="entry name" value="DUF2164"/>
</dbReference>
<name>A0A0P9NEX9_PSESX</name>
<evidence type="ECO:0000313" key="2">
    <source>
        <dbReference type="Proteomes" id="UP000050356"/>
    </source>
</evidence>
<dbReference type="AlphaFoldDB" id="A0A0P9NEX9"/>
<dbReference type="EMBL" id="LJQA01000278">
    <property type="protein sequence ID" value="KPW97096.1"/>
    <property type="molecule type" value="Genomic_DNA"/>
</dbReference>
<dbReference type="Proteomes" id="UP000050356">
    <property type="component" value="Unassembled WGS sequence"/>
</dbReference>